<gene>
    <name evidence="1" type="ORF">POPTR_006G152400</name>
</gene>
<organism evidence="1 2">
    <name type="scientific">Populus trichocarpa</name>
    <name type="common">Western balsam poplar</name>
    <name type="synonym">Populus balsamifera subsp. trichocarpa</name>
    <dbReference type="NCBI Taxonomy" id="3694"/>
    <lineage>
        <taxon>Eukaryota</taxon>
        <taxon>Viridiplantae</taxon>
        <taxon>Streptophyta</taxon>
        <taxon>Embryophyta</taxon>
        <taxon>Tracheophyta</taxon>
        <taxon>Spermatophyta</taxon>
        <taxon>Magnoliopsida</taxon>
        <taxon>eudicotyledons</taxon>
        <taxon>Gunneridae</taxon>
        <taxon>Pentapetalae</taxon>
        <taxon>rosids</taxon>
        <taxon>fabids</taxon>
        <taxon>Malpighiales</taxon>
        <taxon>Salicaceae</taxon>
        <taxon>Saliceae</taxon>
        <taxon>Populus</taxon>
    </lineage>
</organism>
<dbReference type="HOGENOM" id="CLU_1002548_0_0_1"/>
<dbReference type="AlphaFoldDB" id="B9H8X4"/>
<proteinExistence type="predicted"/>
<dbReference type="EMBL" id="CM009295">
    <property type="protein sequence ID" value="PNT31852.1"/>
    <property type="molecule type" value="Genomic_DNA"/>
</dbReference>
<evidence type="ECO:0000313" key="2">
    <source>
        <dbReference type="Proteomes" id="UP000006729"/>
    </source>
</evidence>
<dbReference type="Proteomes" id="UP000006729">
    <property type="component" value="Chromosome 6"/>
</dbReference>
<evidence type="ECO:0000313" key="1">
    <source>
        <dbReference type="EMBL" id="PNT31852.1"/>
    </source>
</evidence>
<name>B9H8X4_POPTR</name>
<reference evidence="1 2" key="1">
    <citation type="journal article" date="2006" name="Science">
        <title>The genome of black cottonwood, Populus trichocarpa (Torr. &amp; Gray).</title>
        <authorList>
            <person name="Tuskan G.A."/>
            <person name="Difazio S."/>
            <person name="Jansson S."/>
            <person name="Bohlmann J."/>
            <person name="Grigoriev I."/>
            <person name="Hellsten U."/>
            <person name="Putnam N."/>
            <person name="Ralph S."/>
            <person name="Rombauts S."/>
            <person name="Salamov A."/>
            <person name="Schein J."/>
            <person name="Sterck L."/>
            <person name="Aerts A."/>
            <person name="Bhalerao R.R."/>
            <person name="Bhalerao R.P."/>
            <person name="Blaudez D."/>
            <person name="Boerjan W."/>
            <person name="Brun A."/>
            <person name="Brunner A."/>
            <person name="Busov V."/>
            <person name="Campbell M."/>
            <person name="Carlson J."/>
            <person name="Chalot M."/>
            <person name="Chapman J."/>
            <person name="Chen G.L."/>
            <person name="Cooper D."/>
            <person name="Coutinho P.M."/>
            <person name="Couturier J."/>
            <person name="Covert S."/>
            <person name="Cronk Q."/>
            <person name="Cunningham R."/>
            <person name="Davis J."/>
            <person name="Degroeve S."/>
            <person name="Dejardin A."/>
            <person name="Depamphilis C."/>
            <person name="Detter J."/>
            <person name="Dirks B."/>
            <person name="Dubchak I."/>
            <person name="Duplessis S."/>
            <person name="Ehlting J."/>
            <person name="Ellis B."/>
            <person name="Gendler K."/>
            <person name="Goodstein D."/>
            <person name="Gribskov M."/>
            <person name="Grimwood J."/>
            <person name="Groover A."/>
            <person name="Gunter L."/>
            <person name="Hamberger B."/>
            <person name="Heinze B."/>
            <person name="Helariutta Y."/>
            <person name="Henrissat B."/>
            <person name="Holligan D."/>
            <person name="Holt R."/>
            <person name="Huang W."/>
            <person name="Islam-Faridi N."/>
            <person name="Jones S."/>
            <person name="Jones-Rhoades M."/>
            <person name="Jorgensen R."/>
            <person name="Joshi C."/>
            <person name="Kangasjarvi J."/>
            <person name="Karlsson J."/>
            <person name="Kelleher C."/>
            <person name="Kirkpatrick R."/>
            <person name="Kirst M."/>
            <person name="Kohler A."/>
            <person name="Kalluri U."/>
            <person name="Larimer F."/>
            <person name="Leebens-Mack J."/>
            <person name="Leple J.C."/>
            <person name="Locascio P."/>
            <person name="Lou Y."/>
            <person name="Lucas S."/>
            <person name="Martin F."/>
            <person name="Montanini B."/>
            <person name="Napoli C."/>
            <person name="Nelson D.R."/>
            <person name="Nelson C."/>
            <person name="Nieminen K."/>
            <person name="Nilsson O."/>
            <person name="Pereda V."/>
            <person name="Peter G."/>
            <person name="Philippe R."/>
            <person name="Pilate G."/>
            <person name="Poliakov A."/>
            <person name="Razumovskaya J."/>
            <person name="Richardson P."/>
            <person name="Rinaldi C."/>
            <person name="Ritland K."/>
            <person name="Rouze P."/>
            <person name="Ryaboy D."/>
            <person name="Schmutz J."/>
            <person name="Schrader J."/>
            <person name="Segerman B."/>
            <person name="Shin H."/>
            <person name="Siddiqui A."/>
            <person name="Sterky F."/>
            <person name="Terry A."/>
            <person name="Tsai C.J."/>
            <person name="Uberbacher E."/>
            <person name="Unneberg P."/>
            <person name="Vahala J."/>
            <person name="Wall K."/>
            <person name="Wessler S."/>
            <person name="Yang G."/>
            <person name="Yin T."/>
            <person name="Douglas C."/>
            <person name="Marra M."/>
            <person name="Sandberg G."/>
            <person name="Van de Peer Y."/>
            <person name="Rokhsar D."/>
        </authorList>
    </citation>
    <scope>NUCLEOTIDE SEQUENCE [LARGE SCALE GENOMIC DNA]</scope>
    <source>
        <strain evidence="2">cv. Nisqually</strain>
    </source>
</reference>
<keyword evidence="2" id="KW-1185">Reference proteome</keyword>
<dbReference type="InParanoid" id="B9H8X4"/>
<sequence length="278" mass="31663">MESFSELLNQEKDAAVSDLVVVDAYNKADVDTHLERNTVEFLNFSTILCMAERILLWIIKITAIDQQQRLHGKNVSNAWPLDPNSPSMEAYQFWAQTLMDSYNQSHASASEENQQVMIHQTSITSTDNSQASRRPHHMIADEHDEAYEICKMISDGKTLGIGSGINLEEFTDEIRNEVKKEVEDWRAIQKSASEYSSWQDFCSLNTKILSWNVSGLAFPSKRSYISRKRNDCEVKWLDLEGRSGGLLVMWGNSKFYVASVKFGDGWIALCGQHGFDKF</sequence>
<protein>
    <submittedName>
        <fullName evidence="1">Uncharacterized protein</fullName>
    </submittedName>
</protein>
<accession>B9H8X4</accession>